<name>A0A343VTC3_9NEOB</name>
<dbReference type="PANTHER" id="PTHR39937">
    <property type="entry name" value="ATP SYNTHASE PROTEIN 8"/>
    <property type="match status" value="1"/>
</dbReference>
<evidence type="ECO:0000256" key="12">
    <source>
        <dbReference type="RuleBase" id="RU003661"/>
    </source>
</evidence>
<keyword evidence="3 12" id="KW-0813">Transport</keyword>
<dbReference type="GO" id="GO:0015078">
    <property type="term" value="F:proton transmembrane transporter activity"/>
    <property type="evidence" value="ECO:0007669"/>
    <property type="project" value="InterPro"/>
</dbReference>
<dbReference type="AlphaFoldDB" id="A0A343VTC3"/>
<dbReference type="GO" id="GO:0031966">
    <property type="term" value="C:mitochondrial membrane"/>
    <property type="evidence" value="ECO:0007669"/>
    <property type="project" value="UniProtKB-SubCell"/>
</dbReference>
<evidence type="ECO:0000256" key="4">
    <source>
        <dbReference type="ARBA" id="ARBA00022547"/>
    </source>
</evidence>
<evidence type="ECO:0000256" key="1">
    <source>
        <dbReference type="ARBA" id="ARBA00004304"/>
    </source>
</evidence>
<keyword evidence="4 12" id="KW-0138">CF(0)</keyword>
<comment type="similarity">
    <text evidence="2 12">Belongs to the ATPase protein 8 family.</text>
</comment>
<evidence type="ECO:0000256" key="6">
    <source>
        <dbReference type="ARBA" id="ARBA00022781"/>
    </source>
</evidence>
<keyword evidence="9 12" id="KW-0496">Mitochondrion</keyword>
<keyword evidence="6 12" id="KW-0375">Hydrogen ion transport</keyword>
<protein>
    <recommendedName>
        <fullName evidence="12">ATP synthase complex subunit 8</fullName>
    </recommendedName>
</protein>
<dbReference type="EMBL" id="MG020774">
    <property type="protein sequence ID" value="AVP25638.1"/>
    <property type="molecule type" value="Genomic_DNA"/>
</dbReference>
<dbReference type="PANTHER" id="PTHR39937:SF1">
    <property type="entry name" value="ATP SYNTHASE PROTEIN 8"/>
    <property type="match status" value="1"/>
</dbReference>
<keyword evidence="5 12" id="KW-0812">Transmembrane</keyword>
<dbReference type="InterPro" id="IPR050635">
    <property type="entry name" value="ATPase_protein_8"/>
</dbReference>
<dbReference type="Pfam" id="PF00895">
    <property type="entry name" value="ATP-synt_8"/>
    <property type="match status" value="1"/>
</dbReference>
<keyword evidence="7" id="KW-1133">Transmembrane helix</keyword>
<evidence type="ECO:0000256" key="13">
    <source>
        <dbReference type="SAM" id="MobiDB-lite"/>
    </source>
</evidence>
<organism evidence="14">
    <name type="scientific">Chiasmocleis ventrimaculata</name>
    <name type="common">dotted humming frog</name>
    <dbReference type="NCBI Taxonomy" id="886581"/>
    <lineage>
        <taxon>Eukaryota</taxon>
        <taxon>Metazoa</taxon>
        <taxon>Chordata</taxon>
        <taxon>Craniata</taxon>
        <taxon>Vertebrata</taxon>
        <taxon>Euteleostomi</taxon>
        <taxon>Amphibia</taxon>
        <taxon>Batrachia</taxon>
        <taxon>Anura</taxon>
        <taxon>Neobatrachia</taxon>
        <taxon>Microhyloidea</taxon>
        <taxon>Microhylidae</taxon>
        <taxon>Gastrophryninae</taxon>
        <taxon>Chiasmocleis</taxon>
    </lineage>
</organism>
<keyword evidence="8 12" id="KW-0406">Ion transport</keyword>
<accession>A0A343VTC3</accession>
<dbReference type="GO" id="GO:0045259">
    <property type="term" value="C:proton-transporting ATP synthase complex"/>
    <property type="evidence" value="ECO:0007669"/>
    <property type="project" value="UniProtKB-KW"/>
</dbReference>
<evidence type="ECO:0000313" key="14">
    <source>
        <dbReference type="EMBL" id="AVP25638.1"/>
    </source>
</evidence>
<evidence type="ECO:0000256" key="2">
    <source>
        <dbReference type="ARBA" id="ARBA00008892"/>
    </source>
</evidence>
<evidence type="ECO:0000256" key="7">
    <source>
        <dbReference type="ARBA" id="ARBA00022989"/>
    </source>
</evidence>
<comment type="subcellular location">
    <subcellularLocation>
        <location evidence="1 12">Mitochondrion membrane</location>
        <topology evidence="1 12">Single-pass membrane protein</topology>
    </subcellularLocation>
</comment>
<evidence type="ECO:0000256" key="5">
    <source>
        <dbReference type="ARBA" id="ARBA00022692"/>
    </source>
</evidence>
<proteinExistence type="inferred from homology"/>
<evidence type="ECO:0000256" key="3">
    <source>
        <dbReference type="ARBA" id="ARBA00022448"/>
    </source>
</evidence>
<reference evidence="14" key="1">
    <citation type="journal article" date="2018" name="Mol. Phylogenet. Evol.">
        <title>A large-scale phylogeny of Microhylidae inferred from a combined dataset of 121 genes and 427 taxa.</title>
        <authorList>
            <person name="Tu N."/>
            <person name="Yang M."/>
            <person name="Liang D."/>
            <person name="Zhang P."/>
        </authorList>
    </citation>
    <scope>NUCLEOTIDE SEQUENCE</scope>
</reference>
<evidence type="ECO:0000256" key="8">
    <source>
        <dbReference type="ARBA" id="ARBA00023065"/>
    </source>
</evidence>
<evidence type="ECO:0000256" key="11">
    <source>
        <dbReference type="ARBA" id="ARBA00023310"/>
    </source>
</evidence>
<geneLocation type="mitochondrion" evidence="14"/>
<feature type="region of interest" description="Disordered" evidence="13">
    <location>
        <begin position="34"/>
        <end position="54"/>
    </location>
</feature>
<sequence length="54" mass="6433">MPQLILDPWFFIFLSSWLILTSFAPRKILSHTFPNNPSSKTTKTSHQNWTWPWS</sequence>
<keyword evidence="10" id="KW-0472">Membrane</keyword>
<dbReference type="InterPro" id="IPR001421">
    <property type="entry name" value="ATP8_metazoa"/>
</dbReference>
<dbReference type="GO" id="GO:0015986">
    <property type="term" value="P:proton motive force-driven ATP synthesis"/>
    <property type="evidence" value="ECO:0007669"/>
    <property type="project" value="InterPro"/>
</dbReference>
<keyword evidence="11" id="KW-0066">ATP synthesis</keyword>
<evidence type="ECO:0000256" key="9">
    <source>
        <dbReference type="ARBA" id="ARBA00023128"/>
    </source>
</evidence>
<gene>
    <name evidence="14" type="primary">ATP8</name>
</gene>
<evidence type="ECO:0000256" key="10">
    <source>
        <dbReference type="ARBA" id="ARBA00023136"/>
    </source>
</evidence>